<gene>
    <name evidence="1" type="ORF">K450DRAFT_263035</name>
</gene>
<dbReference type="Proteomes" id="UP001206595">
    <property type="component" value="Unassembled WGS sequence"/>
</dbReference>
<reference evidence="1" key="2">
    <citation type="journal article" date="2022" name="Proc. Natl. Acad. Sci. U.S.A.">
        <title>Diploid-dominant life cycles characterize the early evolution of Fungi.</title>
        <authorList>
            <person name="Amses K.R."/>
            <person name="Simmons D.R."/>
            <person name="Longcore J.E."/>
            <person name="Mondo S.J."/>
            <person name="Seto K."/>
            <person name="Jeronimo G.H."/>
            <person name="Bonds A.E."/>
            <person name="Quandt C.A."/>
            <person name="Davis W.J."/>
            <person name="Chang Y."/>
            <person name="Federici B.A."/>
            <person name="Kuo A."/>
            <person name="LaButti K."/>
            <person name="Pangilinan J."/>
            <person name="Andreopoulos W."/>
            <person name="Tritt A."/>
            <person name="Riley R."/>
            <person name="Hundley H."/>
            <person name="Johnson J."/>
            <person name="Lipzen A."/>
            <person name="Barry K."/>
            <person name="Lang B.F."/>
            <person name="Cuomo C.A."/>
            <person name="Buchler N.E."/>
            <person name="Grigoriev I.V."/>
            <person name="Spatafora J.W."/>
            <person name="Stajich J.E."/>
            <person name="James T.Y."/>
        </authorList>
    </citation>
    <scope>NUCLEOTIDE SEQUENCE</scope>
    <source>
        <strain evidence="1">AG</strain>
    </source>
</reference>
<organism evidence="1 2">
    <name type="scientific">Umbelopsis ramanniana AG</name>
    <dbReference type="NCBI Taxonomy" id="1314678"/>
    <lineage>
        <taxon>Eukaryota</taxon>
        <taxon>Fungi</taxon>
        <taxon>Fungi incertae sedis</taxon>
        <taxon>Mucoromycota</taxon>
        <taxon>Mucoromycotina</taxon>
        <taxon>Umbelopsidomycetes</taxon>
        <taxon>Umbelopsidales</taxon>
        <taxon>Umbelopsidaceae</taxon>
        <taxon>Umbelopsis</taxon>
    </lineage>
</organism>
<protein>
    <submittedName>
        <fullName evidence="1">Uncharacterized protein</fullName>
    </submittedName>
</protein>
<reference evidence="1" key="1">
    <citation type="submission" date="2021-06" db="EMBL/GenBank/DDBJ databases">
        <authorList>
            <consortium name="DOE Joint Genome Institute"/>
            <person name="Mondo S.J."/>
            <person name="Amses K.R."/>
            <person name="Simmons D.R."/>
            <person name="Longcore J.E."/>
            <person name="Seto K."/>
            <person name="Alves G.H."/>
            <person name="Bonds A.E."/>
            <person name="Quandt C.A."/>
            <person name="Davis W.J."/>
            <person name="Chang Y."/>
            <person name="Letcher P.M."/>
            <person name="Powell M.J."/>
            <person name="Kuo A."/>
            <person name="Labutti K."/>
            <person name="Pangilinan J."/>
            <person name="Andreopoulos W."/>
            <person name="Tritt A."/>
            <person name="Riley R."/>
            <person name="Hundley H."/>
            <person name="Johnson J."/>
            <person name="Lipzen A."/>
            <person name="Barry K."/>
            <person name="Berbee M.L."/>
            <person name="Buchler N.E."/>
            <person name="Grigoriev I.V."/>
            <person name="Spatafora J.W."/>
            <person name="Stajich J.E."/>
            <person name="James T.Y."/>
        </authorList>
    </citation>
    <scope>NUCLEOTIDE SEQUENCE</scope>
    <source>
        <strain evidence="1">AG</strain>
    </source>
</reference>
<dbReference type="RefSeq" id="XP_051440179.1">
    <property type="nucleotide sequence ID" value="XM_051592574.1"/>
</dbReference>
<comment type="caution">
    <text evidence="1">The sequence shown here is derived from an EMBL/GenBank/DDBJ whole genome shotgun (WGS) entry which is preliminary data.</text>
</comment>
<sequence length="159" mass="16669">MQGHHELPIDRIPGAVPYRQRTLVFFFWKKKKSAILVYKGQGLSCKVFSLSSTHTSIQTMKFNLALVSVLIASAMAAPMPDATEAPTATNGPVIVNGFAMPSASATDFAPAPNVTAIGSITIVGTPTHSAGFHLAPSSKNYLTAATIGLLIPASASLFL</sequence>
<dbReference type="EMBL" id="MU620995">
    <property type="protein sequence ID" value="KAI8575175.1"/>
    <property type="molecule type" value="Genomic_DNA"/>
</dbReference>
<dbReference type="AlphaFoldDB" id="A0AAD5H7D3"/>
<evidence type="ECO:0000313" key="2">
    <source>
        <dbReference type="Proteomes" id="UP001206595"/>
    </source>
</evidence>
<keyword evidence="2" id="KW-1185">Reference proteome</keyword>
<dbReference type="GeneID" id="75917916"/>
<proteinExistence type="predicted"/>
<evidence type="ECO:0000313" key="1">
    <source>
        <dbReference type="EMBL" id="KAI8575175.1"/>
    </source>
</evidence>
<accession>A0AAD5H7D3</accession>
<name>A0AAD5H7D3_UMBRA</name>